<evidence type="ECO:0000313" key="1">
    <source>
        <dbReference type="EMBL" id="KAE9588685.1"/>
    </source>
</evidence>
<comment type="caution">
    <text evidence="1">The sequence shown here is derived from an EMBL/GenBank/DDBJ whole genome shotgun (WGS) entry which is preliminary data.</text>
</comment>
<protein>
    <submittedName>
        <fullName evidence="1">Uncharacterized protein</fullName>
    </submittedName>
</protein>
<name>A0A6A4ND34_LUPAL</name>
<reference evidence="2" key="1">
    <citation type="journal article" date="2020" name="Nat. Commun.">
        <title>Genome sequence of the cluster root forming white lupin.</title>
        <authorList>
            <person name="Hufnagel B."/>
            <person name="Marques A."/>
            <person name="Soriano A."/>
            <person name="Marques L."/>
            <person name="Divol F."/>
            <person name="Doumas P."/>
            <person name="Sallet E."/>
            <person name="Mancinotti D."/>
            <person name="Carrere S."/>
            <person name="Marande W."/>
            <person name="Arribat S."/>
            <person name="Keller J."/>
            <person name="Huneau C."/>
            <person name="Blein T."/>
            <person name="Aime D."/>
            <person name="Laguerre M."/>
            <person name="Taylor J."/>
            <person name="Schubert V."/>
            <person name="Nelson M."/>
            <person name="Geu-Flores F."/>
            <person name="Crespi M."/>
            <person name="Gallardo-Guerrero K."/>
            <person name="Delaux P.-M."/>
            <person name="Salse J."/>
            <person name="Berges H."/>
            <person name="Guyot R."/>
            <person name="Gouzy J."/>
            <person name="Peret B."/>
        </authorList>
    </citation>
    <scope>NUCLEOTIDE SEQUENCE [LARGE SCALE GENOMIC DNA]</scope>
    <source>
        <strain evidence="2">cv. Amiga</strain>
    </source>
</reference>
<gene>
    <name evidence="1" type="ORF">Lalb_Chr22g0357961</name>
</gene>
<proteinExistence type="predicted"/>
<evidence type="ECO:0000313" key="2">
    <source>
        <dbReference type="Proteomes" id="UP000447434"/>
    </source>
</evidence>
<dbReference type="EMBL" id="WOCE01000022">
    <property type="protein sequence ID" value="KAE9588685.1"/>
    <property type="molecule type" value="Genomic_DNA"/>
</dbReference>
<dbReference type="Proteomes" id="UP000447434">
    <property type="component" value="Chromosome 22"/>
</dbReference>
<organism evidence="1 2">
    <name type="scientific">Lupinus albus</name>
    <name type="common">White lupine</name>
    <name type="synonym">Lupinus termis</name>
    <dbReference type="NCBI Taxonomy" id="3870"/>
    <lineage>
        <taxon>Eukaryota</taxon>
        <taxon>Viridiplantae</taxon>
        <taxon>Streptophyta</taxon>
        <taxon>Embryophyta</taxon>
        <taxon>Tracheophyta</taxon>
        <taxon>Spermatophyta</taxon>
        <taxon>Magnoliopsida</taxon>
        <taxon>eudicotyledons</taxon>
        <taxon>Gunneridae</taxon>
        <taxon>Pentapetalae</taxon>
        <taxon>rosids</taxon>
        <taxon>fabids</taxon>
        <taxon>Fabales</taxon>
        <taxon>Fabaceae</taxon>
        <taxon>Papilionoideae</taxon>
        <taxon>50 kb inversion clade</taxon>
        <taxon>genistoids sensu lato</taxon>
        <taxon>core genistoids</taxon>
        <taxon>Genisteae</taxon>
        <taxon>Lupinus</taxon>
    </lineage>
</organism>
<accession>A0A6A4ND34</accession>
<sequence>MLNLRSRNTPQTIYILKMRLSLSLLLINQTNPHRLNLNKLASHHTIYILNMSF</sequence>
<dbReference type="AlphaFoldDB" id="A0A6A4ND34"/>
<keyword evidence="2" id="KW-1185">Reference proteome</keyword>